<evidence type="ECO:0000313" key="2">
    <source>
        <dbReference type="Proteomes" id="UP000237000"/>
    </source>
</evidence>
<protein>
    <submittedName>
        <fullName evidence="1">Uncharacterized protein</fullName>
    </submittedName>
</protein>
<dbReference type="AlphaFoldDB" id="A0A2P5C4I7"/>
<proteinExistence type="predicted"/>
<dbReference type="OrthoDB" id="10460619at2759"/>
<organism evidence="1 2">
    <name type="scientific">Trema orientale</name>
    <name type="common">Charcoal tree</name>
    <name type="synonym">Celtis orientalis</name>
    <dbReference type="NCBI Taxonomy" id="63057"/>
    <lineage>
        <taxon>Eukaryota</taxon>
        <taxon>Viridiplantae</taxon>
        <taxon>Streptophyta</taxon>
        <taxon>Embryophyta</taxon>
        <taxon>Tracheophyta</taxon>
        <taxon>Spermatophyta</taxon>
        <taxon>Magnoliopsida</taxon>
        <taxon>eudicotyledons</taxon>
        <taxon>Gunneridae</taxon>
        <taxon>Pentapetalae</taxon>
        <taxon>rosids</taxon>
        <taxon>fabids</taxon>
        <taxon>Rosales</taxon>
        <taxon>Cannabaceae</taxon>
        <taxon>Trema</taxon>
    </lineage>
</organism>
<comment type="caution">
    <text evidence="1">The sequence shown here is derived from an EMBL/GenBank/DDBJ whole genome shotgun (WGS) entry which is preliminary data.</text>
</comment>
<reference evidence="2" key="1">
    <citation type="submission" date="2016-06" db="EMBL/GenBank/DDBJ databases">
        <title>Parallel loss of symbiosis genes in relatives of nitrogen-fixing non-legume Parasponia.</title>
        <authorList>
            <person name="Van Velzen R."/>
            <person name="Holmer R."/>
            <person name="Bu F."/>
            <person name="Rutten L."/>
            <person name="Van Zeijl A."/>
            <person name="Liu W."/>
            <person name="Santuari L."/>
            <person name="Cao Q."/>
            <person name="Sharma T."/>
            <person name="Shen D."/>
            <person name="Roswanjaya Y."/>
            <person name="Wardhani T."/>
            <person name="Kalhor M.S."/>
            <person name="Jansen J."/>
            <person name="Van den Hoogen J."/>
            <person name="Gungor B."/>
            <person name="Hartog M."/>
            <person name="Hontelez J."/>
            <person name="Verver J."/>
            <person name="Yang W.-C."/>
            <person name="Schijlen E."/>
            <person name="Repin R."/>
            <person name="Schilthuizen M."/>
            <person name="Schranz E."/>
            <person name="Heidstra R."/>
            <person name="Miyata K."/>
            <person name="Fedorova E."/>
            <person name="Kohlen W."/>
            <person name="Bisseling T."/>
            <person name="Smit S."/>
            <person name="Geurts R."/>
        </authorList>
    </citation>
    <scope>NUCLEOTIDE SEQUENCE [LARGE SCALE GENOMIC DNA]</scope>
    <source>
        <strain evidence="2">cv. RG33-2</strain>
    </source>
</reference>
<dbReference type="InParanoid" id="A0A2P5C4I7"/>
<evidence type="ECO:0000313" key="1">
    <source>
        <dbReference type="EMBL" id="PON55946.1"/>
    </source>
</evidence>
<name>A0A2P5C4I7_TREOI</name>
<sequence>MNLNEKSLLLDIDSSSGELPCHAMTFGKTIISIFC</sequence>
<dbReference type="Proteomes" id="UP000237000">
    <property type="component" value="Unassembled WGS sequence"/>
</dbReference>
<gene>
    <name evidence="1" type="ORF">TorRG33x02_298110</name>
</gene>
<accession>A0A2P5C4I7</accession>
<dbReference type="EMBL" id="JXTC01000414">
    <property type="protein sequence ID" value="PON55946.1"/>
    <property type="molecule type" value="Genomic_DNA"/>
</dbReference>
<keyword evidence="2" id="KW-1185">Reference proteome</keyword>